<dbReference type="InterPro" id="IPR018574">
    <property type="entry name" value="Structure-sp_endonuc_su_Slx4"/>
</dbReference>
<proteinExistence type="inferred from homology"/>
<evidence type="ECO:0000256" key="4">
    <source>
        <dbReference type="ARBA" id="ARBA00023172"/>
    </source>
</evidence>
<dbReference type="EMBL" id="LT598457">
    <property type="protein sequence ID" value="SCU94085.1"/>
    <property type="molecule type" value="Genomic_DNA"/>
</dbReference>
<keyword evidence="3" id="KW-0227">DNA damage</keyword>
<dbReference type="GO" id="GO:0006310">
    <property type="term" value="P:DNA recombination"/>
    <property type="evidence" value="ECO:0007669"/>
    <property type="project" value="UniProtKB-KW"/>
</dbReference>
<evidence type="ECO:0000256" key="2">
    <source>
        <dbReference type="ARBA" id="ARBA00006661"/>
    </source>
</evidence>
<evidence type="ECO:0000256" key="1">
    <source>
        <dbReference type="ARBA" id="ARBA00004123"/>
    </source>
</evidence>
<keyword evidence="10" id="KW-1185">Reference proteome</keyword>
<dbReference type="GO" id="GO:0033557">
    <property type="term" value="C:Slx1-Slx4 complex"/>
    <property type="evidence" value="ECO:0007669"/>
    <property type="project" value="InterPro"/>
</dbReference>
<keyword evidence="5" id="KW-0234">DNA repair</keyword>
<evidence type="ECO:0000256" key="6">
    <source>
        <dbReference type="ARBA" id="ARBA00023242"/>
    </source>
</evidence>
<keyword evidence="4" id="KW-0233">DNA recombination</keyword>
<sequence>MDFHAAQRCLKLAADVAADADHELDDTDVGSPPLSDDRQIPMTQIPTKSKEDVLLSTQIQSKLDEVESQSAMRKNLSQYAFDNPTISSKESGSSILEKQVGITRKRTVKARTSKRRKNVASGVRSITQYNTENFESARDRERTRQVITLLSGKKTKMKDILGRLDTDKAAKLQPKRPEQFSTYDSREWLHIRRLLTERYPRCPTSQVKAVFEYVYGDHDENHVWYASQKPPVDAGHNVSQTPYSVSESPLVLTLSQALEDSEERIPSRAMDPFTYNVSYDTRDASECILNTTDESQSEIPICDDTAPFVQAQMPQSYLLDPSQIGLLTTNEEISIESKEQARELRFPKMAHLADSGLESVGGSSAKLTGERSGDSAPDSLPRRTSLVKLAERDELIDLTQESFSVVTSITSGYRNEIQVPATRTATINSRLAASSAPSNPMSFGCRSPAHHLEFRICRNLSLSDVLVQLGNCSQAQWNILESHLNDSEEEENNYDILNLSFNATQVEPNSEHKFSCSDLGNGSSSSTETNSPRQKRICSIHSAPPLSAQHLRQRLRAIGFKPKRTRSAMLDQVELASQHLIGDTQEKQYQALFEQLTTIVEQNPVLLEKVYTFEPIVFPDLIKYLMKSHPLVDNLEESTVREWADLMGICLRSASDS</sequence>
<dbReference type="Pfam" id="PF09494">
    <property type="entry name" value="Slx4"/>
    <property type="match status" value="1"/>
</dbReference>
<reference evidence="10" key="1">
    <citation type="submission" date="2016-03" db="EMBL/GenBank/DDBJ databases">
        <authorList>
            <person name="Devillers H."/>
        </authorList>
    </citation>
    <scope>NUCLEOTIDE SEQUENCE [LARGE SCALE GENOMIC DNA]</scope>
</reference>
<dbReference type="AlphaFoldDB" id="A0A1G4JTG8"/>
<protein>
    <recommendedName>
        <fullName evidence="7">Structure-specific endonuclease subunit SLX4</fullName>
    </recommendedName>
</protein>
<comment type="similarity">
    <text evidence="2">Belongs to the SLX4 family.</text>
</comment>
<evidence type="ECO:0000256" key="8">
    <source>
        <dbReference type="SAM" id="MobiDB-lite"/>
    </source>
</evidence>
<keyword evidence="6" id="KW-0539">Nucleus</keyword>
<feature type="region of interest" description="Disordered" evidence="8">
    <location>
        <begin position="512"/>
        <end position="535"/>
    </location>
</feature>
<feature type="region of interest" description="Disordered" evidence="8">
    <location>
        <begin position="356"/>
        <end position="382"/>
    </location>
</feature>
<evidence type="ECO:0000256" key="3">
    <source>
        <dbReference type="ARBA" id="ARBA00022763"/>
    </source>
</evidence>
<evidence type="ECO:0000256" key="5">
    <source>
        <dbReference type="ARBA" id="ARBA00023204"/>
    </source>
</evidence>
<evidence type="ECO:0000313" key="10">
    <source>
        <dbReference type="Proteomes" id="UP000190274"/>
    </source>
</evidence>
<feature type="compositionally biased region" description="Low complexity" evidence="8">
    <location>
        <begin position="516"/>
        <end position="531"/>
    </location>
</feature>
<gene>
    <name evidence="9" type="ORF">LADA_0G06414G</name>
</gene>
<organism evidence="9 10">
    <name type="scientific">Lachancea dasiensis</name>
    <dbReference type="NCBI Taxonomy" id="1072105"/>
    <lineage>
        <taxon>Eukaryota</taxon>
        <taxon>Fungi</taxon>
        <taxon>Dikarya</taxon>
        <taxon>Ascomycota</taxon>
        <taxon>Saccharomycotina</taxon>
        <taxon>Saccharomycetes</taxon>
        <taxon>Saccharomycetales</taxon>
        <taxon>Saccharomycetaceae</taxon>
        <taxon>Lachancea</taxon>
    </lineage>
</organism>
<accession>A0A1G4JTG8</accession>
<dbReference type="GO" id="GO:0006281">
    <property type="term" value="P:DNA repair"/>
    <property type="evidence" value="ECO:0007669"/>
    <property type="project" value="UniProtKB-KW"/>
</dbReference>
<dbReference type="GO" id="GO:0006260">
    <property type="term" value="P:DNA replication"/>
    <property type="evidence" value="ECO:0007669"/>
    <property type="project" value="InterPro"/>
</dbReference>
<evidence type="ECO:0000313" key="9">
    <source>
        <dbReference type="EMBL" id="SCU94085.1"/>
    </source>
</evidence>
<dbReference type="OrthoDB" id="4066789at2759"/>
<comment type="subcellular location">
    <subcellularLocation>
        <location evidence="1">Nucleus</location>
    </subcellularLocation>
</comment>
<dbReference type="Proteomes" id="UP000190274">
    <property type="component" value="Chromosome G"/>
</dbReference>
<evidence type="ECO:0000256" key="7">
    <source>
        <dbReference type="ARBA" id="ARBA00029496"/>
    </source>
</evidence>
<name>A0A1G4JTG8_9SACH</name>
<dbReference type="STRING" id="1266660.A0A1G4JTG8"/>